<dbReference type="InterPro" id="IPR039424">
    <property type="entry name" value="SBP_5"/>
</dbReference>
<keyword evidence="8" id="KW-1185">Reference proteome</keyword>
<dbReference type="SUPFAM" id="SSF53850">
    <property type="entry name" value="Periplasmic binding protein-like II"/>
    <property type="match status" value="1"/>
</dbReference>
<dbReference type="Proteomes" id="UP001597244">
    <property type="component" value="Unassembled WGS sequence"/>
</dbReference>
<protein>
    <submittedName>
        <fullName evidence="7">Peptide ABC transporter substrate-binding protein</fullName>
    </submittedName>
</protein>
<keyword evidence="3" id="KW-0813">Transport</keyword>
<reference evidence="8" key="1">
    <citation type="journal article" date="2019" name="Int. J. Syst. Evol. Microbiol.">
        <title>The Global Catalogue of Microorganisms (GCM) 10K type strain sequencing project: providing services to taxonomists for standard genome sequencing and annotation.</title>
        <authorList>
            <consortium name="The Broad Institute Genomics Platform"/>
            <consortium name="The Broad Institute Genome Sequencing Center for Infectious Disease"/>
            <person name="Wu L."/>
            <person name="Ma J."/>
        </authorList>
    </citation>
    <scope>NUCLEOTIDE SEQUENCE [LARGE SCALE GENOMIC DNA]</scope>
    <source>
        <strain evidence="8">CCM 8951</strain>
    </source>
</reference>
<evidence type="ECO:0000256" key="3">
    <source>
        <dbReference type="ARBA" id="ARBA00022448"/>
    </source>
</evidence>
<name>A0ABW4DLE9_9LACO</name>
<evidence type="ECO:0000256" key="1">
    <source>
        <dbReference type="ARBA" id="ARBA00004196"/>
    </source>
</evidence>
<dbReference type="PANTHER" id="PTHR30290:SF10">
    <property type="entry name" value="PERIPLASMIC OLIGOPEPTIDE-BINDING PROTEIN-RELATED"/>
    <property type="match status" value="1"/>
</dbReference>
<dbReference type="Gene3D" id="3.10.105.10">
    <property type="entry name" value="Dipeptide-binding Protein, Domain 3"/>
    <property type="match status" value="1"/>
</dbReference>
<dbReference type="PANTHER" id="PTHR30290">
    <property type="entry name" value="PERIPLASMIC BINDING COMPONENT OF ABC TRANSPORTER"/>
    <property type="match status" value="1"/>
</dbReference>
<feature type="domain" description="Solute-binding protein family 5" evidence="6">
    <location>
        <begin position="83"/>
        <end position="527"/>
    </location>
</feature>
<sequence>MKWQKKGLMATMLVSVALLGAACGNGSSSSESGSSDKAPTEYSYIYSTDPTTFDYTVTSRATNSVHTQEFVEGLLTRDKYGQLVAGVAKSWDVSKDGLTYTYHLRTNDKWSDSEGNEQGTVKAQDFVTGLKHAVAAKSETLYVVQDSIKGLDDYVNGKTKDFSTVGIKAVNDHTLQYTLNAPESYWNSKLTYGVMYPVKASFLKSEGSNFGKAATDGILYNGPYILSNFTAKSVIEYKENKNYWDKKDVHVKTVKLTYNDGSNPDALYKSFAKGDYTYARVFPTSADYKNVVKQSKNNIIWSEQDASVYNFTFNLSRGSYNATSKTTDKQKEDTKKAVLNRNFRLAVQFAFNKTSYNAQSKGEAGATKSLRNEMTPPSFVSIDGQDYSKQVEKDLTSTDSSAWGSINLADAQDGTYNLKKAKEYMAKAKKELEAEGVSFPVKLDLPADQKAVSTLNQTKSFKSTVEKNLGKDFVNVDIQLLSEDKYLVATYQAATGADSDFDISNASGWSPDYDDPSSYLEIYSPETGSMLQTLGLEPSATVAGKDPSAAAKKTVGFDEYQELLDKASAITNDNNARYKAYAKAEAWLLNSGVQIPVYSLGGAPYVSQVVPYTTGYAQSGLASAYKGMKLQAKPVTLAQRNKAKKAWDAKRAEIAKEEAKD</sequence>
<dbReference type="EMBL" id="JBHTOF010000019">
    <property type="protein sequence ID" value="MFD1464817.1"/>
    <property type="molecule type" value="Genomic_DNA"/>
</dbReference>
<dbReference type="Gene3D" id="3.90.76.10">
    <property type="entry name" value="Dipeptide-binding Protein, Domain 1"/>
    <property type="match status" value="1"/>
</dbReference>
<proteinExistence type="inferred from homology"/>
<evidence type="ECO:0000256" key="5">
    <source>
        <dbReference type="SAM" id="SignalP"/>
    </source>
</evidence>
<comment type="subcellular location">
    <subcellularLocation>
        <location evidence="1">Cell envelope</location>
    </subcellularLocation>
</comment>
<gene>
    <name evidence="7" type="ORF">ACFQ4L_01755</name>
</gene>
<dbReference type="InterPro" id="IPR000914">
    <property type="entry name" value="SBP_5_dom"/>
</dbReference>
<evidence type="ECO:0000256" key="2">
    <source>
        <dbReference type="ARBA" id="ARBA00005695"/>
    </source>
</evidence>
<keyword evidence="4 5" id="KW-0732">Signal</keyword>
<dbReference type="CDD" id="cd08504">
    <property type="entry name" value="PBP2_OppA"/>
    <property type="match status" value="1"/>
</dbReference>
<organism evidence="7 8">
    <name type="scientific">Lapidilactobacillus mulanensis</name>
    <dbReference type="NCBI Taxonomy" id="2485999"/>
    <lineage>
        <taxon>Bacteria</taxon>
        <taxon>Bacillati</taxon>
        <taxon>Bacillota</taxon>
        <taxon>Bacilli</taxon>
        <taxon>Lactobacillales</taxon>
        <taxon>Lactobacillaceae</taxon>
        <taxon>Lapidilactobacillus</taxon>
    </lineage>
</organism>
<dbReference type="PROSITE" id="PS51257">
    <property type="entry name" value="PROKAR_LIPOPROTEIN"/>
    <property type="match status" value="1"/>
</dbReference>
<evidence type="ECO:0000313" key="7">
    <source>
        <dbReference type="EMBL" id="MFD1464817.1"/>
    </source>
</evidence>
<evidence type="ECO:0000256" key="4">
    <source>
        <dbReference type="ARBA" id="ARBA00022729"/>
    </source>
</evidence>
<dbReference type="RefSeq" id="WP_379894439.1">
    <property type="nucleotide sequence ID" value="NZ_JBHTOF010000019.1"/>
</dbReference>
<dbReference type="Gene3D" id="3.40.190.10">
    <property type="entry name" value="Periplasmic binding protein-like II"/>
    <property type="match status" value="1"/>
</dbReference>
<evidence type="ECO:0000313" key="8">
    <source>
        <dbReference type="Proteomes" id="UP001597244"/>
    </source>
</evidence>
<evidence type="ECO:0000259" key="6">
    <source>
        <dbReference type="Pfam" id="PF00496"/>
    </source>
</evidence>
<comment type="similarity">
    <text evidence="2">Belongs to the bacterial solute-binding protein 5 family.</text>
</comment>
<dbReference type="Pfam" id="PF00496">
    <property type="entry name" value="SBP_bac_5"/>
    <property type="match status" value="1"/>
</dbReference>
<feature type="signal peptide" evidence="5">
    <location>
        <begin position="1"/>
        <end position="21"/>
    </location>
</feature>
<feature type="chain" id="PRO_5045536629" evidence="5">
    <location>
        <begin position="22"/>
        <end position="661"/>
    </location>
</feature>
<accession>A0ABW4DLE9</accession>
<comment type="caution">
    <text evidence="7">The sequence shown here is derived from an EMBL/GenBank/DDBJ whole genome shotgun (WGS) entry which is preliminary data.</text>
</comment>